<protein>
    <recommendedName>
        <fullName evidence="2">DUF6570 domain-containing protein</fullName>
    </recommendedName>
</protein>
<evidence type="ECO:0000313" key="3">
    <source>
        <dbReference type="EnsemblMetazoa" id="CLYHEMP024973.1"/>
    </source>
</evidence>
<dbReference type="EnsemblMetazoa" id="CLYHEMT024973.1">
    <property type="protein sequence ID" value="CLYHEMP024973.1"/>
    <property type="gene ID" value="CLYHEMG024973"/>
</dbReference>
<evidence type="ECO:0000256" key="1">
    <source>
        <dbReference type="SAM" id="MobiDB-lite"/>
    </source>
</evidence>
<evidence type="ECO:0000259" key="2">
    <source>
        <dbReference type="Pfam" id="PF20209"/>
    </source>
</evidence>
<feature type="domain" description="DUF6570" evidence="2">
    <location>
        <begin position="86"/>
        <end position="203"/>
    </location>
</feature>
<accession>A0A7M5XMZ9</accession>
<keyword evidence="4" id="KW-1185">Reference proteome</keyword>
<organism evidence="3 4">
    <name type="scientific">Clytia hemisphaerica</name>
    <dbReference type="NCBI Taxonomy" id="252671"/>
    <lineage>
        <taxon>Eukaryota</taxon>
        <taxon>Metazoa</taxon>
        <taxon>Cnidaria</taxon>
        <taxon>Hydrozoa</taxon>
        <taxon>Hydroidolina</taxon>
        <taxon>Leptothecata</taxon>
        <taxon>Obeliida</taxon>
        <taxon>Clytiidae</taxon>
        <taxon>Clytia</taxon>
    </lineage>
</organism>
<evidence type="ECO:0000313" key="4">
    <source>
        <dbReference type="Proteomes" id="UP000594262"/>
    </source>
</evidence>
<dbReference type="OrthoDB" id="6148142at2759"/>
<reference evidence="3" key="1">
    <citation type="submission" date="2021-01" db="UniProtKB">
        <authorList>
            <consortium name="EnsemblMetazoa"/>
        </authorList>
    </citation>
    <scope>IDENTIFICATION</scope>
</reference>
<sequence length="231" mass="26702">MSHTFLKCDICMEIHSQFYTSFENKDNRLVNLNDIKLNKKNICPKCVTDSKKRKPKKTASNENQDVKYTKKNKSNNKENQELRAAKWSIIRHNNMHFGPIPECFKNLTTVELALISKITVCMRVHMLRYGMMSSKGHSISIPQRMSIATQLPNLPEQVGIVVLKRRSQKQQKVRHFTVQRQAVEIASKCLCFGIPNGGYNTIKVNTKKYGGTGHKNRTLTNKYFEHFPLLF</sequence>
<dbReference type="Proteomes" id="UP000594262">
    <property type="component" value="Unplaced"/>
</dbReference>
<dbReference type="InterPro" id="IPR046700">
    <property type="entry name" value="DUF6570"/>
</dbReference>
<proteinExistence type="predicted"/>
<dbReference type="Pfam" id="PF20209">
    <property type="entry name" value="DUF6570"/>
    <property type="match status" value="1"/>
</dbReference>
<dbReference type="AlphaFoldDB" id="A0A7M5XMZ9"/>
<name>A0A7M5XMZ9_9CNID</name>
<feature type="region of interest" description="Disordered" evidence="1">
    <location>
        <begin position="49"/>
        <end position="79"/>
    </location>
</feature>